<keyword evidence="8" id="KW-1185">Reference proteome</keyword>
<feature type="domain" description="PAS" evidence="6">
    <location>
        <begin position="15"/>
        <end position="53"/>
    </location>
</feature>
<dbReference type="InterPro" id="IPR025944">
    <property type="entry name" value="Sigma_54_int_dom_CS"/>
</dbReference>
<dbReference type="Gene3D" id="3.30.450.20">
    <property type="entry name" value="PAS domain"/>
    <property type="match status" value="1"/>
</dbReference>
<dbReference type="PROSITE" id="PS00688">
    <property type="entry name" value="SIGMA54_INTERACT_3"/>
    <property type="match status" value="1"/>
</dbReference>
<keyword evidence="1" id="KW-0547">Nucleotide-binding</keyword>
<dbReference type="SMART" id="SM00091">
    <property type="entry name" value="PAS"/>
    <property type="match status" value="1"/>
</dbReference>
<dbReference type="InterPro" id="IPR035965">
    <property type="entry name" value="PAS-like_dom_sf"/>
</dbReference>
<dbReference type="SUPFAM" id="SSF55785">
    <property type="entry name" value="PYP-like sensor domain (PAS domain)"/>
    <property type="match status" value="1"/>
</dbReference>
<dbReference type="InterPro" id="IPR027417">
    <property type="entry name" value="P-loop_NTPase"/>
</dbReference>
<dbReference type="Gene3D" id="1.10.8.60">
    <property type="match status" value="1"/>
</dbReference>
<name>A0A2U1JTI9_9BACI</name>
<reference evidence="7 8" key="1">
    <citation type="submission" date="2018-04" db="EMBL/GenBank/DDBJ databases">
        <title>Camelliibacillus theae gen. nov., sp. nov., isolated from Pu'er tea.</title>
        <authorList>
            <person name="Niu L."/>
        </authorList>
    </citation>
    <scope>NUCLEOTIDE SEQUENCE [LARGE SCALE GENOMIC DNA]</scope>
    <source>
        <strain evidence="7 8">T8</strain>
    </source>
</reference>
<dbReference type="PANTHER" id="PTHR32071">
    <property type="entry name" value="TRANSCRIPTIONAL REGULATORY PROTEIN"/>
    <property type="match status" value="1"/>
</dbReference>
<sequence>MDHSLNQYVRWLQGIIEAINDGILVIDSEGIVRLINDEYTKITGVKKEDIIGKPLSEVREGAISPTVLIDKKRRSAIYRKVGEQEYVVDMAPIYYDHQILGVVNVLKSVNEVKALTKELEKSKIKLAQLEKTVGHLHQAKYTFHDIIGEDKEIKNVIELAKRTASSNLNVLIQGESGTGKELFAHAIHNESPRSGYAFVPINCAAIPSSLLESELFGYEEGSFTNSKKGGKIGLFELADHGTLFLDEIGDLSLELQAKLLRVLQEGRIRKIGGLKEQEVNVRIVAATNKDLLQMVAKGRFREDLFYRLNGVQLMIPPLRSRKGDLFTLIDKIVKHKELPFHLTFTADAKKQLFEYHWPGNVRELLNAIHYAATMTDSETIDIVHLPAFLQSNRMADDREDTNLSLKDILERKEREVIIKTLKIYGTSLKGKELAAQKLGISLATLYNKINQLKIKF</sequence>
<proteinExistence type="predicted"/>
<dbReference type="CDD" id="cd00130">
    <property type="entry name" value="PAS"/>
    <property type="match status" value="1"/>
</dbReference>
<dbReference type="EMBL" id="QCZG01000036">
    <property type="protein sequence ID" value="PWA08537.1"/>
    <property type="molecule type" value="Genomic_DNA"/>
</dbReference>
<dbReference type="SMART" id="SM00382">
    <property type="entry name" value="AAA"/>
    <property type="match status" value="1"/>
</dbReference>
<dbReference type="InterPro" id="IPR002078">
    <property type="entry name" value="Sigma_54_int"/>
</dbReference>
<dbReference type="GO" id="GO:0006355">
    <property type="term" value="P:regulation of DNA-templated transcription"/>
    <property type="evidence" value="ECO:0007669"/>
    <property type="project" value="InterPro"/>
</dbReference>
<accession>A0A2U1JTI9</accession>
<dbReference type="Pfam" id="PF25601">
    <property type="entry name" value="AAA_lid_14"/>
    <property type="match status" value="1"/>
</dbReference>
<dbReference type="SUPFAM" id="SSF46689">
    <property type="entry name" value="Homeodomain-like"/>
    <property type="match status" value="1"/>
</dbReference>
<dbReference type="PANTHER" id="PTHR32071:SF57">
    <property type="entry name" value="C4-DICARBOXYLATE TRANSPORT TRANSCRIPTIONAL REGULATORY PROTEIN DCTD"/>
    <property type="match status" value="1"/>
</dbReference>
<evidence type="ECO:0000313" key="8">
    <source>
        <dbReference type="Proteomes" id="UP000245998"/>
    </source>
</evidence>
<evidence type="ECO:0000256" key="2">
    <source>
        <dbReference type="ARBA" id="ARBA00022840"/>
    </source>
</evidence>
<dbReference type="InterPro" id="IPR000014">
    <property type="entry name" value="PAS"/>
</dbReference>
<dbReference type="InterPro" id="IPR009057">
    <property type="entry name" value="Homeodomain-like_sf"/>
</dbReference>
<dbReference type="Gene3D" id="1.10.10.60">
    <property type="entry name" value="Homeodomain-like"/>
    <property type="match status" value="1"/>
</dbReference>
<evidence type="ECO:0000259" key="6">
    <source>
        <dbReference type="PROSITE" id="PS50112"/>
    </source>
</evidence>
<gene>
    <name evidence="7" type="ORF">DCC39_14690</name>
</gene>
<dbReference type="SUPFAM" id="SSF52540">
    <property type="entry name" value="P-loop containing nucleoside triphosphate hydrolases"/>
    <property type="match status" value="1"/>
</dbReference>
<organism evidence="7 8">
    <name type="scientific">Pueribacillus theae</name>
    <dbReference type="NCBI Taxonomy" id="2171751"/>
    <lineage>
        <taxon>Bacteria</taxon>
        <taxon>Bacillati</taxon>
        <taxon>Bacillota</taxon>
        <taxon>Bacilli</taxon>
        <taxon>Bacillales</taxon>
        <taxon>Bacillaceae</taxon>
        <taxon>Pueribacillus</taxon>
    </lineage>
</organism>
<evidence type="ECO:0000256" key="1">
    <source>
        <dbReference type="ARBA" id="ARBA00022741"/>
    </source>
</evidence>
<feature type="domain" description="Sigma-54 factor interaction" evidence="5">
    <location>
        <begin position="146"/>
        <end position="373"/>
    </location>
</feature>
<dbReference type="CDD" id="cd00009">
    <property type="entry name" value="AAA"/>
    <property type="match status" value="1"/>
</dbReference>
<dbReference type="PROSITE" id="PS50112">
    <property type="entry name" value="PAS"/>
    <property type="match status" value="1"/>
</dbReference>
<keyword evidence="3" id="KW-0805">Transcription regulation</keyword>
<dbReference type="AlphaFoldDB" id="A0A2U1JTI9"/>
<evidence type="ECO:0000259" key="5">
    <source>
        <dbReference type="PROSITE" id="PS50045"/>
    </source>
</evidence>
<evidence type="ECO:0000256" key="4">
    <source>
        <dbReference type="ARBA" id="ARBA00023163"/>
    </source>
</evidence>
<dbReference type="Gene3D" id="3.40.50.300">
    <property type="entry name" value="P-loop containing nucleotide triphosphate hydrolases"/>
    <property type="match status" value="1"/>
</dbReference>
<dbReference type="PROSITE" id="PS00675">
    <property type="entry name" value="SIGMA54_INTERACT_1"/>
    <property type="match status" value="1"/>
</dbReference>
<keyword evidence="2" id="KW-0067">ATP-binding</keyword>
<dbReference type="NCBIfam" id="TIGR00229">
    <property type="entry name" value="sensory_box"/>
    <property type="match status" value="1"/>
</dbReference>
<dbReference type="GO" id="GO:0005524">
    <property type="term" value="F:ATP binding"/>
    <property type="evidence" value="ECO:0007669"/>
    <property type="project" value="UniProtKB-KW"/>
</dbReference>
<protein>
    <submittedName>
        <fullName evidence="7">Fis family transcriptional regulator</fullName>
    </submittedName>
</protein>
<comment type="caution">
    <text evidence="7">The sequence shown here is derived from an EMBL/GenBank/DDBJ whole genome shotgun (WGS) entry which is preliminary data.</text>
</comment>
<dbReference type="OrthoDB" id="9771372at2"/>
<dbReference type="Pfam" id="PF00158">
    <property type="entry name" value="Sigma54_activat"/>
    <property type="match status" value="1"/>
</dbReference>
<keyword evidence="4" id="KW-0804">Transcription</keyword>
<dbReference type="InterPro" id="IPR058031">
    <property type="entry name" value="AAA_lid_NorR"/>
</dbReference>
<evidence type="ECO:0000313" key="7">
    <source>
        <dbReference type="EMBL" id="PWA08537.1"/>
    </source>
</evidence>
<dbReference type="Pfam" id="PF00989">
    <property type="entry name" value="PAS"/>
    <property type="match status" value="1"/>
</dbReference>
<evidence type="ECO:0000256" key="3">
    <source>
        <dbReference type="ARBA" id="ARBA00023015"/>
    </source>
</evidence>
<dbReference type="InterPro" id="IPR003593">
    <property type="entry name" value="AAA+_ATPase"/>
</dbReference>
<dbReference type="PROSITE" id="PS50045">
    <property type="entry name" value="SIGMA54_INTERACT_4"/>
    <property type="match status" value="1"/>
</dbReference>
<dbReference type="InterPro" id="IPR013767">
    <property type="entry name" value="PAS_fold"/>
</dbReference>
<dbReference type="InterPro" id="IPR025662">
    <property type="entry name" value="Sigma_54_int_dom_ATP-bd_1"/>
</dbReference>
<dbReference type="FunFam" id="3.40.50.300:FF:000006">
    <property type="entry name" value="DNA-binding transcriptional regulator NtrC"/>
    <property type="match status" value="1"/>
</dbReference>
<dbReference type="Proteomes" id="UP000245998">
    <property type="component" value="Unassembled WGS sequence"/>
</dbReference>